<name>A0AAV1HS23_9CHLO</name>
<comment type="caution">
    <text evidence="3">The sequence shown here is derived from an EMBL/GenBank/DDBJ whole genome shotgun (WGS) entry which is preliminary data.</text>
</comment>
<keyword evidence="4" id="KW-1185">Reference proteome</keyword>
<accession>A0AAV1HS23</accession>
<dbReference type="SUPFAM" id="SSF53335">
    <property type="entry name" value="S-adenosyl-L-methionine-dependent methyltransferases"/>
    <property type="match status" value="1"/>
</dbReference>
<organism evidence="3 4">
    <name type="scientific">Coccomyxa viridis</name>
    <dbReference type="NCBI Taxonomy" id="1274662"/>
    <lineage>
        <taxon>Eukaryota</taxon>
        <taxon>Viridiplantae</taxon>
        <taxon>Chlorophyta</taxon>
        <taxon>core chlorophytes</taxon>
        <taxon>Trebouxiophyceae</taxon>
        <taxon>Trebouxiophyceae incertae sedis</taxon>
        <taxon>Coccomyxaceae</taxon>
        <taxon>Coccomyxa</taxon>
    </lineage>
</organism>
<dbReference type="AlphaFoldDB" id="A0AAV1HS23"/>
<sequence>MARMPSSRPRGGRVIVLLMAALPWKASCMNQQHTDQSSHHLEGWEASPHARGVHALNEAIYQESRAQAEAARELLPDAVLNSTATDMGSNVRIWDLYYPTYNCLLLKERLGRIGDGGKVCCGLRYLLQDRPCLAYSLGSAGDTTFEQEIVKRTSCQVHTFDHTLSQAVQDAVASTPGISFHPWGVGSPSKGGGLRTLTQIMADLNHNWIDVLKVDIEGHEWELLQDFYAEKDASLPVTQLMVEFHFQNASTAFHALDKLLGDGFRVFSVEPNYYCDNGCCAKDLLEFAFIKVSPMGQICSPRSRAAALREALPHGCRGGAV</sequence>
<dbReference type="Proteomes" id="UP001314263">
    <property type="component" value="Unassembled WGS sequence"/>
</dbReference>
<feature type="chain" id="PRO_5043785255" description="Methyltransferase domain-containing protein" evidence="1">
    <location>
        <begin position="29"/>
        <end position="321"/>
    </location>
</feature>
<protein>
    <recommendedName>
        <fullName evidence="2">Methyltransferase domain-containing protein</fullName>
    </recommendedName>
</protein>
<proteinExistence type="predicted"/>
<dbReference type="InterPro" id="IPR025714">
    <property type="entry name" value="Methyltranfer_dom"/>
</dbReference>
<dbReference type="PANTHER" id="PTHR32026:SF10">
    <property type="entry name" value="METHYLTRANSFERASE-LIKE PROTEIN 24-RELATED"/>
    <property type="match status" value="1"/>
</dbReference>
<dbReference type="Pfam" id="PF13383">
    <property type="entry name" value="Methyltransf_22"/>
    <property type="match status" value="1"/>
</dbReference>
<dbReference type="InterPro" id="IPR029063">
    <property type="entry name" value="SAM-dependent_MTases_sf"/>
</dbReference>
<keyword evidence="1" id="KW-0732">Signal</keyword>
<dbReference type="InterPro" id="IPR026913">
    <property type="entry name" value="METTL24"/>
</dbReference>
<evidence type="ECO:0000256" key="1">
    <source>
        <dbReference type="SAM" id="SignalP"/>
    </source>
</evidence>
<dbReference type="EMBL" id="CAUYUE010000001">
    <property type="protein sequence ID" value="CAK0732835.1"/>
    <property type="molecule type" value="Genomic_DNA"/>
</dbReference>
<evidence type="ECO:0000313" key="3">
    <source>
        <dbReference type="EMBL" id="CAK0732835.1"/>
    </source>
</evidence>
<dbReference type="PANTHER" id="PTHR32026">
    <property type="entry name" value="METHYLTRANSFERASE-LIKE PROTEIN 24"/>
    <property type="match status" value="1"/>
</dbReference>
<evidence type="ECO:0000313" key="4">
    <source>
        <dbReference type="Proteomes" id="UP001314263"/>
    </source>
</evidence>
<evidence type="ECO:0000259" key="2">
    <source>
        <dbReference type="Pfam" id="PF13383"/>
    </source>
</evidence>
<gene>
    <name evidence="3" type="ORF">CVIRNUC_000189</name>
</gene>
<feature type="signal peptide" evidence="1">
    <location>
        <begin position="1"/>
        <end position="28"/>
    </location>
</feature>
<reference evidence="3 4" key="1">
    <citation type="submission" date="2023-10" db="EMBL/GenBank/DDBJ databases">
        <authorList>
            <person name="Maclean D."/>
            <person name="Macfadyen A."/>
        </authorList>
    </citation>
    <scope>NUCLEOTIDE SEQUENCE [LARGE SCALE GENOMIC DNA]</scope>
</reference>
<feature type="domain" description="Methyltransferase" evidence="2">
    <location>
        <begin position="95"/>
        <end position="291"/>
    </location>
</feature>